<dbReference type="Gene3D" id="3.40.50.300">
    <property type="entry name" value="P-loop containing nucleotide triphosphate hydrolases"/>
    <property type="match status" value="1"/>
</dbReference>
<proteinExistence type="predicted"/>
<dbReference type="Proteomes" id="UP000286773">
    <property type="component" value="Unassembled WGS sequence"/>
</dbReference>
<gene>
    <name evidence="2" type="ORF">CBF27_00430</name>
</gene>
<evidence type="ECO:0000256" key="1">
    <source>
        <dbReference type="SAM" id="Coils"/>
    </source>
</evidence>
<keyword evidence="3" id="KW-1185">Reference proteome</keyword>
<organism evidence="2 3">
    <name type="scientific">Vagococcus acidifermentans</name>
    <dbReference type="NCBI Taxonomy" id="564710"/>
    <lineage>
        <taxon>Bacteria</taxon>
        <taxon>Bacillati</taxon>
        <taxon>Bacillota</taxon>
        <taxon>Bacilli</taxon>
        <taxon>Lactobacillales</taxon>
        <taxon>Enterococcaceae</taxon>
        <taxon>Vagococcus</taxon>
    </lineage>
</organism>
<dbReference type="OrthoDB" id="9776649at2"/>
<evidence type="ECO:0000313" key="2">
    <source>
        <dbReference type="EMBL" id="RSU14486.1"/>
    </source>
</evidence>
<name>A0A430B2D6_9ENTE</name>
<dbReference type="Pfam" id="PF13558">
    <property type="entry name" value="SbcC_Walker_B"/>
    <property type="match status" value="1"/>
</dbReference>
<protein>
    <submittedName>
        <fullName evidence="2">TIGR02680 family protein</fullName>
    </submittedName>
</protein>
<dbReference type="InterPro" id="IPR027417">
    <property type="entry name" value="P-loop_NTPase"/>
</dbReference>
<keyword evidence="1" id="KW-0175">Coiled coil</keyword>
<dbReference type="InterPro" id="IPR013496">
    <property type="entry name" value="CHP02680"/>
</dbReference>
<evidence type="ECO:0000313" key="3">
    <source>
        <dbReference type="Proteomes" id="UP000286773"/>
    </source>
</evidence>
<sequence length="1404" mass="164029">MALSGSFCAWWRTKFGCSRNWPAFLANTMKTLRNGRKQMENERWHLHRACIVNYWYFDEAYFEFSKGKLLLRGANGSGKSITTASLLPLLLDGKTTPSRLDPFGSSSRKIEEYLLGEKDIAQYDDRTGYLVLEYKFGNSDVYFTSGLGIRARRGKSLDRWYFILTDNSRVGSDFPLWHDLGGNERRPYSERELSGRLATSGRLTKKQGEYAEWINKYLFAFDSMETFNQMIQLQLDIRKPKLSKDFAPTEIYRILEDALPQLKDEDLHEVSDSLENIETAKNQLQQAQSDLAELKELADAFETYHKQVQGKYAKRTLSIRKKAEEFKRNLQETSDQLIKAQQLLAAYKEKRTVLNSEIEILQEKINALQHHDIFRLEAELNRLQNEVQKQRMRFAELEKQAKNARTSQANYQQQLDRLELTLERLNQQQEEFLAELDEHVEHTGFTEHDTLADDFKRLGYDMNVHYWKSELRQYREAFNEMVNEAHRLDHVNKQKEAIVTTLNTLAKERERIEYDLKHYHEMFDTELTKTGVALGEWQKSLPFSFPESDWKAMLQRLNELFETVPSYEQVKEPLFTAYNNYQVEQTALMKEEKSSKRRLEKQLQQLQEELANWRQKKLPEPERRAEQLADRERLNSAGKNFVSFYEVIDFVADVPPAERAQLEAALFNSGILDAIVCEELLELENEQQLIPNPQWLIPTLADYLQPAVGETNISEGYVLDLLQSIALEKDAQAVTVIDLNGSYDLGIYRGKAGDSQKSQFIGKESQKRFLQEKVTAIEALIADKEREIQISTDLILEIQERIIATKECFEHIPDSKELQDIHQLISEQRRQLSDNQQSSMNQNQELQRISKQHKELYIKIRQFQTDHNLAVSEEIAELEQLRKQLQDYQAALEDLYDAFARGESLPGQISQQQTFLADSHERQLQLAAEQQQVKQELANFNRRIQAIEEQLAIEGVEEIRNEIQTSMTQHQQKKQELTVLHEEKIPETTSRTDDLKKEVAQNQESSEFYQILYGCWLEVTHREIRRYQTEWPPLTETAQYYQSDESLKRAAANLKRIQREKMFSLGQYSPELVESENIHFPDLENREWSMALISDIQLLQADSRNEILYLLDEQNRRTSVIAIYEQVHATIEEQQTFIDQEDQTLFEEILLNSIGNNIKGLISKTEQWVKKMNSILQNTKAENRLRLAIRWVPKTAENDREMNTADLVRILRQPASMLTTEDLERMISHFREKINYAKVLQEKSTEGDLHTLHEVMKEVLDYRHWFKFLLQYQKDDEPKRELTNPRFYKLSGGEKAVAMYLPLFTAMYARFEDAKADAPRMVCLDEAFAGVDELNIADLFGTLEDLGFDYLLNSQALWGDYDTVSSLNIYQLIRKANSTTVGIIRSHWNGKKKETLGDEDGTRT</sequence>
<feature type="coiled-coil region" evidence="1">
    <location>
        <begin position="267"/>
        <end position="442"/>
    </location>
</feature>
<comment type="caution">
    <text evidence="2">The sequence shown here is derived from an EMBL/GenBank/DDBJ whole genome shotgun (WGS) entry which is preliminary data.</text>
</comment>
<reference evidence="2 3" key="1">
    <citation type="submission" date="2017-05" db="EMBL/GenBank/DDBJ databases">
        <title>Vagococcus spp. assemblies.</title>
        <authorList>
            <person name="Gulvik C.A."/>
        </authorList>
    </citation>
    <scope>NUCLEOTIDE SEQUENCE [LARGE SCALE GENOMIC DNA]</scope>
    <source>
        <strain evidence="2 3">LMG 24798</strain>
    </source>
</reference>
<dbReference type="SUPFAM" id="SSF52540">
    <property type="entry name" value="P-loop containing nucleoside triphosphate hydrolases"/>
    <property type="match status" value="1"/>
</dbReference>
<accession>A0A430B2D6</accession>
<feature type="coiled-coil region" evidence="1">
    <location>
        <begin position="868"/>
        <end position="898"/>
    </location>
</feature>
<dbReference type="EMBL" id="NGKC01000001">
    <property type="protein sequence ID" value="RSU14486.1"/>
    <property type="molecule type" value="Genomic_DNA"/>
</dbReference>
<feature type="coiled-coil region" evidence="1">
    <location>
        <begin position="930"/>
        <end position="976"/>
    </location>
</feature>
<dbReference type="NCBIfam" id="TIGR02680">
    <property type="entry name" value="TIGR02680 family protein"/>
    <property type="match status" value="1"/>
</dbReference>
<feature type="coiled-coil region" evidence="1">
    <location>
        <begin position="589"/>
        <end position="616"/>
    </location>
</feature>